<feature type="compositionally biased region" description="Polar residues" evidence="2">
    <location>
        <begin position="863"/>
        <end position="879"/>
    </location>
</feature>
<dbReference type="Proteomes" id="UP001516400">
    <property type="component" value="Unassembled WGS sequence"/>
</dbReference>
<sequence>MGQKVSKCCKCCSGKHANGAHCVDPGSEPTKDGAPLVPETRRRLRITGNLVQLTLDNVQKEDAGIYKVSAKSPTGIATRDLELRISGNNASESEDDEPPAFLRRLNDLSVKVGTRTRFLVEIRSNSEVTVEWFHNEEPVEEGERLRIVSEGGFFCLDVAPVTAQDAGRWVCTARNASGQASSTSHLNVLVPKTYKPPEFHEELRALLTEQGTVSLECKVVGVPTPFLRWFKDGQEIRAGDVFALTANPDDPTSLGTYVCEAVNCMGKATSISKLHVIGKNDQPTSKKSLESSVPHGPPPIFTRDLKDESIKIGDPLTLSCQVMVPPWPRSIIWYNSEGKVDDSPAPGSRYHQMADGLGGYTIQVKPTEAADQGEWKCVATSEDGSMSISRCEVKMTIPKYFKKPRFMDSLKAVLTEEGLVSFECKVVGSPTPLLRWFKDGQELKPGDVYLLTGTNSLGSYCCIARNCMGEARSSAELTIEDIESHLNDEERTQLISRSRAPKILHGLKSGETRINEPYRFSVQVSVTTPLAEVSWFRDDTPTENEPDRYIPVRENLGVYHLDINRVEYIDQAEWKFVATNEFGHSVTTSFLKVLIPKHFKKPKFLESLRAVLSEEGAVNLECKVIGVPQPVLKWYKDGVELKPGDIHRITSGEGGTCCLGTYTCEARNCMGTVASSASLLGFEEQKTRAQQQRIELARVPSLSTIHEERTSQLYESAQANQSLTIDDREVSFSFDGKDVSVSLYETPDLTEEEAIQIVEMYADQLSEHISEQNIVDLPSLRFVKETSTSGNLVMEAVVVDVSDDYFTAIAEDDLCTEADVDDMFSITDETGNILSSVRSERIKIDLSFNEEAPKRPPRRSDSQKTNSFHSLSKNLSVQSDGAEESLAEAIELESEYYECAGSSDKIKNERALQVATITETTSLPENLENRRPLTPHTTHEIGSDLRVNRSESMELRSRTRMSSQSSEGTHRGQRSLDLSDDSFPRDLQGEEGDGLIISKELKAAKKMEFEREELNLIEELKYSLSDIRSALKTVEEEIVLLSSQKQSVTVSRQSIELLNGILEPIKDLHMVFEGIELKNMSTVELLAPPIFELQKGLSLVEKCIEVPGKDHSLIQNTCMNMLDAIGPQIHNSLALVEGITLLEKELDSAKASGRMTPSKIIQEVCITVKETIMSLEKAEAILQARRDSMKDPSVSEQSAKDSDILERFYAGTLEIQKSLHQLDENIGHVDPQQLCSNMRQPIIDELTEPLNKLQGELEIVAKQSVKSLIQELRLIILDQLSAPVNELRRCYQAVSDMSAEEKHSFIESKALLESFISPTDDILICLERLRNSVNATQITSTSEIPESTTELVRDVFQQVSQIVCSNISKLVDDLLFNIEAAQRNTDDTGLLEALRQLSTLQKDLSSITSRLAEIESESSVKALEGLSQPLHILNSQIIQVTSSDSNNFLDNIIASLTILEESIVVGEESEEMFNLFLQLKYRTCEVKENICGLTERGSMFESLLEDSNSVVVILEEGTDTLVAENMIEDTRVLIDLIEKRSATMEILESVIPSIEALDEIVHDGTLTRNKTELSLQERFALQKYVQPLEYIEDQIIESLDNLVAQPDGDSEVKSLLEHLQYNVAVMHQQIIDETHFVEAVPRPGFDHLKKCIAAVQNLPIITETPETEAIVSAATSRAILESVMELDRCLAGFREENTVESSETLPPNIVEQAKQIAERVQELKESPLFDEEYSTMSPEDIVKLKKLSEPLRRFSETIAIVQRSNENQETRMEAFALLLQPLEDVKKFMMNTSSTIVKELFSKLEEPLQQSIEIISLERENLDITIDYIEPLFRIGENLNNIRDELILIISSGDYRAINKLEEIIFDLENYILSIDNEGQLKYITQSMKNLGSVLITILSEISNKLEFEKERNMFLENIAVLMDKISNSIISSPEKYTFLNL</sequence>
<dbReference type="FunFam" id="2.60.40.10:FF:001307">
    <property type="entry name" value="Stretchin-Mlck, isoform V"/>
    <property type="match status" value="3"/>
</dbReference>
<dbReference type="InterPro" id="IPR007110">
    <property type="entry name" value="Ig-like_dom"/>
</dbReference>
<dbReference type="SUPFAM" id="SSF48726">
    <property type="entry name" value="Immunoglobulin"/>
    <property type="match status" value="7"/>
</dbReference>
<evidence type="ECO:0000313" key="4">
    <source>
        <dbReference type="EMBL" id="KAL3284830.1"/>
    </source>
</evidence>
<feature type="compositionally biased region" description="Basic and acidic residues" evidence="2">
    <location>
        <begin position="927"/>
        <end position="957"/>
    </location>
</feature>
<comment type="caution">
    <text evidence="4">The sequence shown here is derived from an EMBL/GenBank/DDBJ whole genome shotgun (WGS) entry which is preliminary data.</text>
</comment>
<feature type="domain" description="Ig-like" evidence="3">
    <location>
        <begin position="404"/>
        <end position="478"/>
    </location>
</feature>
<feature type="region of interest" description="Disordered" evidence="2">
    <location>
        <begin position="922"/>
        <end position="984"/>
    </location>
</feature>
<dbReference type="Gene3D" id="2.60.40.10">
    <property type="entry name" value="Immunoglobulins"/>
    <property type="match status" value="7"/>
</dbReference>
<evidence type="ECO:0000256" key="2">
    <source>
        <dbReference type="SAM" id="MobiDB-lite"/>
    </source>
</evidence>
<dbReference type="PROSITE" id="PS50835">
    <property type="entry name" value="IG_LIKE"/>
    <property type="match status" value="5"/>
</dbReference>
<dbReference type="Pfam" id="PF07679">
    <property type="entry name" value="I-set"/>
    <property type="match status" value="6"/>
</dbReference>
<dbReference type="SMART" id="SM00408">
    <property type="entry name" value="IGc2"/>
    <property type="match status" value="5"/>
</dbReference>
<dbReference type="PANTHER" id="PTHR13817">
    <property type="entry name" value="TITIN"/>
    <property type="match status" value="1"/>
</dbReference>
<keyword evidence="5" id="KW-1185">Reference proteome</keyword>
<proteinExistence type="predicted"/>
<feature type="domain" description="Ig-like" evidence="3">
    <location>
        <begin position="191"/>
        <end position="272"/>
    </location>
</feature>
<gene>
    <name evidence="4" type="ORF">HHI36_018969</name>
</gene>
<evidence type="ECO:0000256" key="1">
    <source>
        <dbReference type="ARBA" id="ARBA00022737"/>
    </source>
</evidence>
<dbReference type="EMBL" id="JABFTP020000165">
    <property type="protein sequence ID" value="KAL3284830.1"/>
    <property type="molecule type" value="Genomic_DNA"/>
</dbReference>
<dbReference type="FunFam" id="2.60.40.10:FF:002242">
    <property type="entry name" value="Stretchin-Mlck, isoform U"/>
    <property type="match status" value="1"/>
</dbReference>
<feature type="compositionally biased region" description="Basic and acidic residues" evidence="2">
    <location>
        <begin position="851"/>
        <end position="862"/>
    </location>
</feature>
<dbReference type="InterPro" id="IPR013783">
    <property type="entry name" value="Ig-like_fold"/>
</dbReference>
<dbReference type="CDD" id="cd00096">
    <property type="entry name" value="Ig"/>
    <property type="match status" value="1"/>
</dbReference>
<dbReference type="FunFam" id="2.60.40.10:FF:001894">
    <property type="entry name" value="Stretchin-Mlck, isoform V"/>
    <property type="match status" value="1"/>
</dbReference>
<dbReference type="InterPro" id="IPR003598">
    <property type="entry name" value="Ig_sub2"/>
</dbReference>
<evidence type="ECO:0000313" key="5">
    <source>
        <dbReference type="Proteomes" id="UP001516400"/>
    </source>
</evidence>
<dbReference type="InterPro" id="IPR013098">
    <property type="entry name" value="Ig_I-set"/>
</dbReference>
<evidence type="ECO:0000259" key="3">
    <source>
        <dbReference type="PROSITE" id="PS50835"/>
    </source>
</evidence>
<feature type="domain" description="Ig-like" evidence="3">
    <location>
        <begin position="99"/>
        <end position="187"/>
    </location>
</feature>
<organism evidence="4 5">
    <name type="scientific">Cryptolaemus montrouzieri</name>
    <dbReference type="NCBI Taxonomy" id="559131"/>
    <lineage>
        <taxon>Eukaryota</taxon>
        <taxon>Metazoa</taxon>
        <taxon>Ecdysozoa</taxon>
        <taxon>Arthropoda</taxon>
        <taxon>Hexapoda</taxon>
        <taxon>Insecta</taxon>
        <taxon>Pterygota</taxon>
        <taxon>Neoptera</taxon>
        <taxon>Endopterygota</taxon>
        <taxon>Coleoptera</taxon>
        <taxon>Polyphaga</taxon>
        <taxon>Cucujiformia</taxon>
        <taxon>Coccinelloidea</taxon>
        <taxon>Coccinellidae</taxon>
        <taxon>Scymninae</taxon>
        <taxon>Scymnini</taxon>
        <taxon>Cryptolaemus</taxon>
    </lineage>
</organism>
<name>A0ABD2P1L3_9CUCU</name>
<protein>
    <recommendedName>
        <fullName evidence="3">Ig-like domain-containing protein</fullName>
    </recommendedName>
</protein>
<feature type="domain" description="Ig-like" evidence="3">
    <location>
        <begin position="602"/>
        <end position="680"/>
    </location>
</feature>
<reference evidence="4 5" key="1">
    <citation type="journal article" date="2021" name="BMC Biol.">
        <title>Horizontally acquired antibacterial genes associated with adaptive radiation of ladybird beetles.</title>
        <authorList>
            <person name="Li H.S."/>
            <person name="Tang X.F."/>
            <person name="Huang Y.H."/>
            <person name="Xu Z.Y."/>
            <person name="Chen M.L."/>
            <person name="Du X.Y."/>
            <person name="Qiu B.Y."/>
            <person name="Chen P.T."/>
            <person name="Zhang W."/>
            <person name="Slipinski A."/>
            <person name="Escalona H.E."/>
            <person name="Waterhouse R.M."/>
            <person name="Zwick A."/>
            <person name="Pang H."/>
        </authorList>
    </citation>
    <scope>NUCLEOTIDE SEQUENCE [LARGE SCALE GENOMIC DNA]</scope>
    <source>
        <strain evidence="4">SYSU2018</strain>
    </source>
</reference>
<dbReference type="InterPro" id="IPR003599">
    <property type="entry name" value="Ig_sub"/>
</dbReference>
<dbReference type="Pfam" id="PF13927">
    <property type="entry name" value="Ig_3"/>
    <property type="match status" value="1"/>
</dbReference>
<dbReference type="PANTHER" id="PTHR13817:SF171">
    <property type="entry name" value="STRETCHIN-MLCK, ISOFORM U"/>
    <property type="match status" value="1"/>
</dbReference>
<keyword evidence="1" id="KW-0677">Repeat</keyword>
<accession>A0ABD2P1L3</accession>
<feature type="region of interest" description="Disordered" evidence="2">
    <location>
        <begin position="848"/>
        <end position="880"/>
    </location>
</feature>
<dbReference type="InterPro" id="IPR036179">
    <property type="entry name" value="Ig-like_dom_sf"/>
</dbReference>
<dbReference type="SMART" id="SM00409">
    <property type="entry name" value="IG"/>
    <property type="match status" value="7"/>
</dbReference>
<feature type="domain" description="Ig-like" evidence="3">
    <location>
        <begin position="298"/>
        <end position="389"/>
    </location>
</feature>
<feature type="region of interest" description="Disordered" evidence="2">
    <location>
        <begin position="280"/>
        <end position="300"/>
    </location>
</feature>
<dbReference type="InterPro" id="IPR050964">
    <property type="entry name" value="Striated_Muscle_Regulatory"/>
</dbReference>